<dbReference type="EMBL" id="UYRR01031015">
    <property type="protein sequence ID" value="VDK43541.1"/>
    <property type="molecule type" value="Genomic_DNA"/>
</dbReference>
<evidence type="ECO:0000313" key="4">
    <source>
        <dbReference type="WBParaSite" id="ASIM_0001117601-mRNA-1"/>
    </source>
</evidence>
<keyword evidence="3" id="KW-1185">Reference proteome</keyword>
<dbReference type="WBParaSite" id="ASIM_0001117601-mRNA-1">
    <property type="protein sequence ID" value="ASIM_0001117601-mRNA-1"/>
    <property type="gene ID" value="ASIM_0001117601"/>
</dbReference>
<evidence type="ECO:0000313" key="3">
    <source>
        <dbReference type="Proteomes" id="UP000267096"/>
    </source>
</evidence>
<evidence type="ECO:0000256" key="1">
    <source>
        <dbReference type="SAM" id="SignalP"/>
    </source>
</evidence>
<feature type="signal peptide" evidence="1">
    <location>
        <begin position="1"/>
        <end position="25"/>
    </location>
</feature>
<gene>
    <name evidence="2" type="ORF">ASIM_LOCUS10734</name>
</gene>
<dbReference type="AlphaFoldDB" id="A0A0M3JT40"/>
<dbReference type="Proteomes" id="UP000267096">
    <property type="component" value="Unassembled WGS sequence"/>
</dbReference>
<evidence type="ECO:0000313" key="2">
    <source>
        <dbReference type="EMBL" id="VDK43541.1"/>
    </source>
</evidence>
<accession>A0A0M3JT40</accession>
<reference evidence="4" key="1">
    <citation type="submission" date="2017-02" db="UniProtKB">
        <authorList>
            <consortium name="WormBaseParasite"/>
        </authorList>
    </citation>
    <scope>IDENTIFICATION</scope>
</reference>
<keyword evidence="1" id="KW-0732">Signal</keyword>
<organism evidence="4">
    <name type="scientific">Anisakis simplex</name>
    <name type="common">Herring worm</name>
    <dbReference type="NCBI Taxonomy" id="6269"/>
    <lineage>
        <taxon>Eukaryota</taxon>
        <taxon>Metazoa</taxon>
        <taxon>Ecdysozoa</taxon>
        <taxon>Nematoda</taxon>
        <taxon>Chromadorea</taxon>
        <taxon>Rhabditida</taxon>
        <taxon>Spirurina</taxon>
        <taxon>Ascaridomorpha</taxon>
        <taxon>Ascaridoidea</taxon>
        <taxon>Anisakidae</taxon>
        <taxon>Anisakis</taxon>
        <taxon>Anisakis simplex complex</taxon>
    </lineage>
</organism>
<name>A0A0M3JT40_ANISI</name>
<protein>
    <submittedName>
        <fullName evidence="4">EB domain-containing protein</fullName>
    </submittedName>
</protein>
<reference evidence="2 3" key="2">
    <citation type="submission" date="2018-11" db="EMBL/GenBank/DDBJ databases">
        <authorList>
            <consortium name="Pathogen Informatics"/>
        </authorList>
    </citation>
    <scope>NUCLEOTIDE SEQUENCE [LARGE SCALE GENOMIC DNA]</scope>
</reference>
<proteinExistence type="predicted"/>
<sequence length="321" mass="34733">MANLKSSILLAALIADIAVASYVRAINQSKHQPFTIRSRRQACNCISTPDGEFQCECSNPILGDSQLQQTELQKQLQLLEGLSEKCNCLPSIITNFIQTDPDAPTYTCQCYQQPQPPVITSGGVAIETIPSPTTSPTIIIEPSVVPSELPTIIIEPASVSPPELPVITVEPSVVSPEPSVEVLVPVLPPQPPVIPVEQVISPSYVPLGNQCPCVLIQVSPMSAPQQNCDCLSQYSASNINPIPFMSSTIPTPILPSTTITPYITGDLQQIDQGQPEMLPCSYYFMETCVCPPNYVQCAPDTCCIEALVNFRQFRSSTMVTL</sequence>
<feature type="chain" id="PRO_5043121006" evidence="1">
    <location>
        <begin position="26"/>
        <end position="321"/>
    </location>
</feature>